<comment type="caution">
    <text evidence="7">The sequence shown here is derived from an EMBL/GenBank/DDBJ whole genome shotgun (WGS) entry which is preliminary data.</text>
</comment>
<keyword evidence="8" id="KW-1185">Reference proteome</keyword>
<reference evidence="7 8" key="1">
    <citation type="submission" date="2018-08" db="EMBL/GenBank/DDBJ databases">
        <title>Cellulomonas rhizosphaerae sp. nov., a novel actinomycete isolated from soil.</title>
        <authorList>
            <person name="Tian Y."/>
        </authorList>
    </citation>
    <scope>NUCLEOTIDE SEQUENCE [LARGE SCALE GENOMIC DNA]</scope>
    <source>
        <strain evidence="7 8">NEAU-TCZ24</strain>
    </source>
</reference>
<dbReference type="GO" id="GO:0003700">
    <property type="term" value="F:DNA-binding transcription factor activity"/>
    <property type="evidence" value="ECO:0007669"/>
    <property type="project" value="InterPro"/>
</dbReference>
<dbReference type="Gene3D" id="3.40.640.10">
    <property type="entry name" value="Type I PLP-dependent aspartate aminotransferase-like (Major domain)"/>
    <property type="match status" value="1"/>
</dbReference>
<sequence>MTIHDLPTDRRISGTRLRAVLGAWQRSGPQYVALADALRAAVLSGAIPLSTRLPSERELAEAVEVSRTTTTATYGLLRDEGYVVSRRGSGTVTTLPDGPGQSARFVALGSTEDLVDLTIAAPSAPSCLHGAYLAALDSLPRHLESTGYASTGLPALREAIAASYERRGTPTTPDQILVTTGAQQAIHLLTSAHAGPGDRVVVEHPTYPHAIEAVRATGARPVPVPAGLDGLDVDLLESTLRQSAPRMVYLIPDHRNPTGTSLSDDERERVRALARRHRTLIVGDEVLTELTLDGPVPAPFAGDGSSSGHVVSIGSVSKAFWGGLRVGWVRGHPDLVARLATTRGYMDIATALLEQLVVLQLLTTQDGTLDRRRTELRARRDLLVGLLRERLPEWDVPVPKGGLALWVDLGAPVSSALAALSPRHGVRIAPGPAFAVDGSFERNVRIPFSETPDTLARAVDGLAGAWASLGAVAPGPSQPSRMVV</sequence>
<keyword evidence="7" id="KW-0032">Aminotransferase</keyword>
<accession>A0A413RRA3</accession>
<dbReference type="AlphaFoldDB" id="A0A413RRA3"/>
<organism evidence="7 8">
    <name type="scientific">Cellulomonas rhizosphaerae</name>
    <dbReference type="NCBI Taxonomy" id="2293719"/>
    <lineage>
        <taxon>Bacteria</taxon>
        <taxon>Bacillati</taxon>
        <taxon>Actinomycetota</taxon>
        <taxon>Actinomycetes</taxon>
        <taxon>Micrococcales</taxon>
        <taxon>Cellulomonadaceae</taxon>
        <taxon>Cellulomonas</taxon>
    </lineage>
</organism>
<gene>
    <name evidence="7" type="ORF">D1825_00875</name>
</gene>
<proteinExistence type="inferred from homology"/>
<keyword evidence="3" id="KW-0805">Transcription regulation</keyword>
<dbReference type="SUPFAM" id="SSF53383">
    <property type="entry name" value="PLP-dependent transferases"/>
    <property type="match status" value="1"/>
</dbReference>
<dbReference type="Proteomes" id="UP000283374">
    <property type="component" value="Unassembled WGS sequence"/>
</dbReference>
<dbReference type="InterPro" id="IPR051446">
    <property type="entry name" value="HTH_trans_reg/aminotransferase"/>
</dbReference>
<evidence type="ECO:0000256" key="4">
    <source>
        <dbReference type="ARBA" id="ARBA00023125"/>
    </source>
</evidence>
<dbReference type="EMBL" id="QWKP01000059">
    <property type="protein sequence ID" value="RHA44505.1"/>
    <property type="molecule type" value="Genomic_DNA"/>
</dbReference>
<dbReference type="PROSITE" id="PS50949">
    <property type="entry name" value="HTH_GNTR"/>
    <property type="match status" value="1"/>
</dbReference>
<dbReference type="InterPro" id="IPR000524">
    <property type="entry name" value="Tscrpt_reg_HTH_GntR"/>
</dbReference>
<dbReference type="PANTHER" id="PTHR46577:SF1">
    <property type="entry name" value="HTH-TYPE TRANSCRIPTIONAL REGULATORY PROTEIN GABR"/>
    <property type="match status" value="1"/>
</dbReference>
<dbReference type="GO" id="GO:0008483">
    <property type="term" value="F:transaminase activity"/>
    <property type="evidence" value="ECO:0007669"/>
    <property type="project" value="UniProtKB-KW"/>
</dbReference>
<dbReference type="InterPro" id="IPR015422">
    <property type="entry name" value="PyrdxlP-dep_Trfase_small"/>
</dbReference>
<dbReference type="InterPro" id="IPR015424">
    <property type="entry name" value="PyrdxlP-dep_Trfase"/>
</dbReference>
<evidence type="ECO:0000256" key="1">
    <source>
        <dbReference type="ARBA" id="ARBA00005384"/>
    </source>
</evidence>
<evidence type="ECO:0000313" key="7">
    <source>
        <dbReference type="EMBL" id="RHA44505.1"/>
    </source>
</evidence>
<feature type="domain" description="HTH gntR-type" evidence="6">
    <location>
        <begin position="28"/>
        <end position="96"/>
    </location>
</feature>
<dbReference type="InterPro" id="IPR036388">
    <property type="entry name" value="WH-like_DNA-bd_sf"/>
</dbReference>
<dbReference type="PANTHER" id="PTHR46577">
    <property type="entry name" value="HTH-TYPE TRANSCRIPTIONAL REGULATORY PROTEIN GABR"/>
    <property type="match status" value="1"/>
</dbReference>
<dbReference type="RefSeq" id="WP_118765639.1">
    <property type="nucleotide sequence ID" value="NZ_QWKP01000059.1"/>
</dbReference>
<dbReference type="OrthoDB" id="199743at2"/>
<dbReference type="GO" id="GO:0003677">
    <property type="term" value="F:DNA binding"/>
    <property type="evidence" value="ECO:0007669"/>
    <property type="project" value="UniProtKB-KW"/>
</dbReference>
<dbReference type="SMART" id="SM00345">
    <property type="entry name" value="HTH_GNTR"/>
    <property type="match status" value="1"/>
</dbReference>
<evidence type="ECO:0000313" key="8">
    <source>
        <dbReference type="Proteomes" id="UP000283374"/>
    </source>
</evidence>
<dbReference type="GO" id="GO:0030170">
    <property type="term" value="F:pyridoxal phosphate binding"/>
    <property type="evidence" value="ECO:0007669"/>
    <property type="project" value="InterPro"/>
</dbReference>
<keyword evidence="2" id="KW-0663">Pyridoxal phosphate</keyword>
<keyword evidence="7" id="KW-0808">Transferase</keyword>
<evidence type="ECO:0000256" key="5">
    <source>
        <dbReference type="ARBA" id="ARBA00023163"/>
    </source>
</evidence>
<keyword evidence="4" id="KW-0238">DNA-binding</keyword>
<protein>
    <submittedName>
        <fullName evidence="7">PLP-dependent aminotransferase family protein</fullName>
    </submittedName>
</protein>
<dbReference type="InterPro" id="IPR036390">
    <property type="entry name" value="WH_DNA-bd_sf"/>
</dbReference>
<dbReference type="CDD" id="cd07377">
    <property type="entry name" value="WHTH_GntR"/>
    <property type="match status" value="1"/>
</dbReference>
<evidence type="ECO:0000256" key="2">
    <source>
        <dbReference type="ARBA" id="ARBA00022898"/>
    </source>
</evidence>
<dbReference type="PRINTS" id="PR00035">
    <property type="entry name" value="HTHGNTR"/>
</dbReference>
<dbReference type="Pfam" id="PF00392">
    <property type="entry name" value="GntR"/>
    <property type="match status" value="1"/>
</dbReference>
<dbReference type="InterPro" id="IPR015421">
    <property type="entry name" value="PyrdxlP-dep_Trfase_major"/>
</dbReference>
<dbReference type="Gene3D" id="3.90.1150.10">
    <property type="entry name" value="Aspartate Aminotransferase, domain 1"/>
    <property type="match status" value="1"/>
</dbReference>
<dbReference type="CDD" id="cd00609">
    <property type="entry name" value="AAT_like"/>
    <property type="match status" value="1"/>
</dbReference>
<name>A0A413RRA3_9CELL</name>
<dbReference type="InterPro" id="IPR004839">
    <property type="entry name" value="Aminotransferase_I/II_large"/>
</dbReference>
<dbReference type="SUPFAM" id="SSF46785">
    <property type="entry name" value="Winged helix' DNA-binding domain"/>
    <property type="match status" value="1"/>
</dbReference>
<dbReference type="Gene3D" id="1.10.10.10">
    <property type="entry name" value="Winged helix-like DNA-binding domain superfamily/Winged helix DNA-binding domain"/>
    <property type="match status" value="1"/>
</dbReference>
<comment type="similarity">
    <text evidence="1">In the C-terminal section; belongs to the class-I pyridoxal-phosphate-dependent aminotransferase family.</text>
</comment>
<dbReference type="Pfam" id="PF00155">
    <property type="entry name" value="Aminotran_1_2"/>
    <property type="match status" value="1"/>
</dbReference>
<keyword evidence="5" id="KW-0804">Transcription</keyword>
<evidence type="ECO:0000259" key="6">
    <source>
        <dbReference type="PROSITE" id="PS50949"/>
    </source>
</evidence>
<evidence type="ECO:0000256" key="3">
    <source>
        <dbReference type="ARBA" id="ARBA00023015"/>
    </source>
</evidence>